<evidence type="ECO:0000256" key="1">
    <source>
        <dbReference type="SAM" id="Phobius"/>
    </source>
</evidence>
<keyword evidence="3" id="KW-1185">Reference proteome</keyword>
<protein>
    <submittedName>
        <fullName evidence="2">Uncharacterized protein</fullName>
    </submittedName>
</protein>
<evidence type="ECO:0000313" key="3">
    <source>
        <dbReference type="Proteomes" id="UP000539175"/>
    </source>
</evidence>
<name>A0A7X0B2L3_9PROT</name>
<dbReference type="AlphaFoldDB" id="A0A7X0B2L3"/>
<feature type="transmembrane region" description="Helical" evidence="1">
    <location>
        <begin position="34"/>
        <end position="53"/>
    </location>
</feature>
<proteinExistence type="predicted"/>
<keyword evidence="1" id="KW-0812">Transmembrane</keyword>
<accession>A0A7X0B2L3</accession>
<feature type="transmembrane region" description="Helical" evidence="1">
    <location>
        <begin position="65"/>
        <end position="82"/>
    </location>
</feature>
<gene>
    <name evidence="2" type="ORF">FHS74_005145</name>
</gene>
<reference evidence="2 3" key="1">
    <citation type="submission" date="2020-08" db="EMBL/GenBank/DDBJ databases">
        <title>Genomic Encyclopedia of Type Strains, Phase IV (KMG-IV): sequencing the most valuable type-strain genomes for metagenomic binning, comparative biology and taxonomic classification.</title>
        <authorList>
            <person name="Goeker M."/>
        </authorList>
    </citation>
    <scope>NUCLEOTIDE SEQUENCE [LARGE SCALE GENOMIC DNA]</scope>
    <source>
        <strain evidence="2 3">DSM 22198</strain>
    </source>
</reference>
<keyword evidence="1" id="KW-0472">Membrane</keyword>
<dbReference type="Proteomes" id="UP000539175">
    <property type="component" value="Unassembled WGS sequence"/>
</dbReference>
<organism evidence="2 3">
    <name type="scientific">Nitrospirillum iridis</name>
    <dbReference type="NCBI Taxonomy" id="765888"/>
    <lineage>
        <taxon>Bacteria</taxon>
        <taxon>Pseudomonadati</taxon>
        <taxon>Pseudomonadota</taxon>
        <taxon>Alphaproteobacteria</taxon>
        <taxon>Rhodospirillales</taxon>
        <taxon>Azospirillaceae</taxon>
        <taxon>Nitrospirillum</taxon>
    </lineage>
</organism>
<comment type="caution">
    <text evidence="2">The sequence shown here is derived from an EMBL/GenBank/DDBJ whole genome shotgun (WGS) entry which is preliminary data.</text>
</comment>
<sequence>MSRSMSISFNVLAISAIFLSIATTVSQIYYRKGFLIIASDFLAFLFVSLFYVVYRNKLSEKNIKYICCIYAIFCAGYALYIFNLL</sequence>
<evidence type="ECO:0000313" key="2">
    <source>
        <dbReference type="EMBL" id="MBB6254555.1"/>
    </source>
</evidence>
<keyword evidence="1" id="KW-1133">Transmembrane helix</keyword>
<dbReference type="EMBL" id="JACIIZ010000018">
    <property type="protein sequence ID" value="MBB6254555.1"/>
    <property type="molecule type" value="Genomic_DNA"/>
</dbReference>